<dbReference type="OrthoDB" id="2201609at2759"/>
<proteinExistence type="predicted"/>
<sequence>IMEECWIFQQDNDLKHQAIKMKELFHCQVLKILDWSFYSPDLNPIENL</sequence>
<dbReference type="Gene3D" id="3.30.420.10">
    <property type="entry name" value="Ribonuclease H-like superfamily/Ribonuclease H"/>
    <property type="match status" value="1"/>
</dbReference>
<keyword evidence="2" id="KW-1185">Reference proteome</keyword>
<dbReference type="AlphaFoldDB" id="A0A9N9HJS6"/>
<accession>A0A9N9HJS6</accession>
<dbReference type="GO" id="GO:0003676">
    <property type="term" value="F:nucleic acid binding"/>
    <property type="evidence" value="ECO:0007669"/>
    <property type="project" value="InterPro"/>
</dbReference>
<organism evidence="1 2">
    <name type="scientific">Ambispora gerdemannii</name>
    <dbReference type="NCBI Taxonomy" id="144530"/>
    <lineage>
        <taxon>Eukaryota</taxon>
        <taxon>Fungi</taxon>
        <taxon>Fungi incertae sedis</taxon>
        <taxon>Mucoromycota</taxon>
        <taxon>Glomeromycotina</taxon>
        <taxon>Glomeromycetes</taxon>
        <taxon>Archaeosporales</taxon>
        <taxon>Ambisporaceae</taxon>
        <taxon>Ambispora</taxon>
    </lineage>
</organism>
<gene>
    <name evidence="1" type="ORF">AGERDE_LOCUS13251</name>
</gene>
<evidence type="ECO:0000313" key="2">
    <source>
        <dbReference type="Proteomes" id="UP000789831"/>
    </source>
</evidence>
<feature type="non-terminal residue" evidence="1">
    <location>
        <position position="1"/>
    </location>
</feature>
<evidence type="ECO:0000313" key="1">
    <source>
        <dbReference type="EMBL" id="CAG8695224.1"/>
    </source>
</evidence>
<protein>
    <submittedName>
        <fullName evidence="1">3548_t:CDS:1</fullName>
    </submittedName>
</protein>
<name>A0A9N9HJS6_9GLOM</name>
<dbReference type="EMBL" id="CAJVPL010016226">
    <property type="protein sequence ID" value="CAG8695224.1"/>
    <property type="molecule type" value="Genomic_DNA"/>
</dbReference>
<dbReference type="InterPro" id="IPR036397">
    <property type="entry name" value="RNaseH_sf"/>
</dbReference>
<reference evidence="1" key="1">
    <citation type="submission" date="2021-06" db="EMBL/GenBank/DDBJ databases">
        <authorList>
            <person name="Kallberg Y."/>
            <person name="Tangrot J."/>
            <person name="Rosling A."/>
        </authorList>
    </citation>
    <scope>NUCLEOTIDE SEQUENCE</scope>
    <source>
        <strain evidence="1">MT106</strain>
    </source>
</reference>
<dbReference type="Proteomes" id="UP000789831">
    <property type="component" value="Unassembled WGS sequence"/>
</dbReference>
<comment type="caution">
    <text evidence="1">The sequence shown here is derived from an EMBL/GenBank/DDBJ whole genome shotgun (WGS) entry which is preliminary data.</text>
</comment>